<proteinExistence type="predicted"/>
<evidence type="ECO:0000313" key="3">
    <source>
        <dbReference type="Proteomes" id="UP000191672"/>
    </source>
</evidence>
<protein>
    <submittedName>
        <fullName evidence="2">Uncharacterized protein</fullName>
    </submittedName>
</protein>
<dbReference type="EMBL" id="MDYN01000150">
    <property type="protein sequence ID" value="OQD75564.1"/>
    <property type="molecule type" value="Genomic_DNA"/>
</dbReference>
<evidence type="ECO:0000313" key="2">
    <source>
        <dbReference type="EMBL" id="OQD75564.1"/>
    </source>
</evidence>
<dbReference type="Proteomes" id="UP000191672">
    <property type="component" value="Unassembled WGS sequence"/>
</dbReference>
<evidence type="ECO:0000256" key="1">
    <source>
        <dbReference type="SAM" id="MobiDB-lite"/>
    </source>
</evidence>
<organism evidence="2 3">
    <name type="scientific">Penicillium antarcticum</name>
    <dbReference type="NCBI Taxonomy" id="416450"/>
    <lineage>
        <taxon>Eukaryota</taxon>
        <taxon>Fungi</taxon>
        <taxon>Dikarya</taxon>
        <taxon>Ascomycota</taxon>
        <taxon>Pezizomycotina</taxon>
        <taxon>Eurotiomycetes</taxon>
        <taxon>Eurotiomycetidae</taxon>
        <taxon>Eurotiales</taxon>
        <taxon>Aspergillaceae</taxon>
        <taxon>Penicillium</taxon>
    </lineage>
</organism>
<gene>
    <name evidence="2" type="ORF">PENANT_c150G03030</name>
</gene>
<sequence>MADSTPNVELHTSNDFVGNSIDPAYAVSTQTIAGPEPKARSSQQQPKSMKEGFTAKPDRVRPSSGDAVEKPIIRSHRDKRKEKRGRRRRNRAQQLNDYNERLVAQHTHDEIRIQHLKRHIKSRWLQDAEFLASRLSSRARSVLVTSREPSFCRLDLRAPHDKAIQENVQYHTCQRLICQLLVT</sequence>
<feature type="region of interest" description="Disordered" evidence="1">
    <location>
        <begin position="1"/>
        <end position="96"/>
    </location>
</feature>
<comment type="caution">
    <text evidence="2">The sequence shown here is derived from an EMBL/GenBank/DDBJ whole genome shotgun (WGS) entry which is preliminary data.</text>
</comment>
<accession>A0A1V6PEY6</accession>
<dbReference type="AlphaFoldDB" id="A0A1V6PEY6"/>
<feature type="compositionally biased region" description="Basic and acidic residues" evidence="1">
    <location>
        <begin position="56"/>
        <end position="72"/>
    </location>
</feature>
<reference evidence="3" key="1">
    <citation type="journal article" date="2017" name="Nat. Microbiol.">
        <title>Global analysis of biosynthetic gene clusters reveals vast potential of secondary metabolite production in Penicillium species.</title>
        <authorList>
            <person name="Nielsen J.C."/>
            <person name="Grijseels S."/>
            <person name="Prigent S."/>
            <person name="Ji B."/>
            <person name="Dainat J."/>
            <person name="Nielsen K.F."/>
            <person name="Frisvad J.C."/>
            <person name="Workman M."/>
            <person name="Nielsen J."/>
        </authorList>
    </citation>
    <scope>NUCLEOTIDE SEQUENCE [LARGE SCALE GENOMIC DNA]</scope>
    <source>
        <strain evidence="3">IBT 31811</strain>
    </source>
</reference>
<keyword evidence="3" id="KW-1185">Reference proteome</keyword>
<feature type="compositionally biased region" description="Basic residues" evidence="1">
    <location>
        <begin position="73"/>
        <end position="91"/>
    </location>
</feature>
<name>A0A1V6PEY6_9EURO</name>
<feature type="compositionally biased region" description="Polar residues" evidence="1">
    <location>
        <begin position="1"/>
        <end position="17"/>
    </location>
</feature>